<dbReference type="Proteomes" id="UP000762676">
    <property type="component" value="Unassembled WGS sequence"/>
</dbReference>
<feature type="region of interest" description="Disordered" evidence="1">
    <location>
        <begin position="1"/>
        <end position="20"/>
    </location>
</feature>
<feature type="compositionally biased region" description="Polar residues" evidence="1">
    <location>
        <begin position="1"/>
        <end position="15"/>
    </location>
</feature>
<gene>
    <name evidence="2" type="ORF">ElyMa_001263500</name>
</gene>
<evidence type="ECO:0000256" key="1">
    <source>
        <dbReference type="SAM" id="MobiDB-lite"/>
    </source>
</evidence>
<protein>
    <submittedName>
        <fullName evidence="2">Uncharacterized protein</fullName>
    </submittedName>
</protein>
<name>A0AAV4IDM6_9GAST</name>
<dbReference type="Gene3D" id="2.60.120.620">
    <property type="entry name" value="q2cbj1_9rhob like domain"/>
    <property type="match status" value="1"/>
</dbReference>
<sequence length="95" mass="10825">MFQTWDRTAPGQSRRSAVGTVHMSTTNTTHYARLSCDTRWQPASHKMDPRFCKDAQRENSAKFGLLSKLEDIDGGSRENTPNLITIDKLKEKWGI</sequence>
<accession>A0AAV4IDM6</accession>
<proteinExistence type="predicted"/>
<evidence type="ECO:0000313" key="3">
    <source>
        <dbReference type="Proteomes" id="UP000762676"/>
    </source>
</evidence>
<keyword evidence="3" id="KW-1185">Reference proteome</keyword>
<dbReference type="AlphaFoldDB" id="A0AAV4IDM6"/>
<comment type="caution">
    <text evidence="2">The sequence shown here is derived from an EMBL/GenBank/DDBJ whole genome shotgun (WGS) entry which is preliminary data.</text>
</comment>
<reference evidence="2 3" key="1">
    <citation type="journal article" date="2021" name="Elife">
        <title>Chloroplast acquisition without the gene transfer in kleptoplastic sea slugs, Plakobranchus ocellatus.</title>
        <authorList>
            <person name="Maeda T."/>
            <person name="Takahashi S."/>
            <person name="Yoshida T."/>
            <person name="Shimamura S."/>
            <person name="Takaki Y."/>
            <person name="Nagai Y."/>
            <person name="Toyoda A."/>
            <person name="Suzuki Y."/>
            <person name="Arimoto A."/>
            <person name="Ishii H."/>
            <person name="Satoh N."/>
            <person name="Nishiyama T."/>
            <person name="Hasebe M."/>
            <person name="Maruyama T."/>
            <person name="Minagawa J."/>
            <person name="Obokata J."/>
            <person name="Shigenobu S."/>
        </authorList>
    </citation>
    <scope>NUCLEOTIDE SEQUENCE [LARGE SCALE GENOMIC DNA]</scope>
</reference>
<dbReference type="EMBL" id="BMAT01002495">
    <property type="protein sequence ID" value="GFS08011.1"/>
    <property type="molecule type" value="Genomic_DNA"/>
</dbReference>
<organism evidence="2 3">
    <name type="scientific">Elysia marginata</name>
    <dbReference type="NCBI Taxonomy" id="1093978"/>
    <lineage>
        <taxon>Eukaryota</taxon>
        <taxon>Metazoa</taxon>
        <taxon>Spiralia</taxon>
        <taxon>Lophotrochozoa</taxon>
        <taxon>Mollusca</taxon>
        <taxon>Gastropoda</taxon>
        <taxon>Heterobranchia</taxon>
        <taxon>Euthyneura</taxon>
        <taxon>Panpulmonata</taxon>
        <taxon>Sacoglossa</taxon>
        <taxon>Placobranchoidea</taxon>
        <taxon>Plakobranchidae</taxon>
        <taxon>Elysia</taxon>
    </lineage>
</organism>
<evidence type="ECO:0000313" key="2">
    <source>
        <dbReference type="EMBL" id="GFS08011.1"/>
    </source>
</evidence>